<evidence type="ECO:0000259" key="1">
    <source>
        <dbReference type="SMART" id="SM01321"/>
    </source>
</evidence>
<dbReference type="PANTHER" id="PTHR36966:SF1">
    <property type="entry name" value="REP-ASSOCIATED TYROSINE TRANSPOSASE"/>
    <property type="match status" value="1"/>
</dbReference>
<dbReference type="RefSeq" id="WP_007330882.1">
    <property type="nucleotide sequence ID" value="NZ_AMCW01000021.1"/>
</dbReference>
<sequence>MSESFNLDAPPGFRGIDPDKPLRKYIRHLPHWRQDGATYAVTFRLADLLPKAKLEMLASMRREWEAKFPEPRSEKAWQRYARTVTSRVNEWLDQGSGECHFSNSHFANELARAILHFQNEQYHVASYVVMPNHCHLIVRPFSAFELEDLLRAIKGVASRFVNRELGRKGELWQQESFDRIIRDEEHLYNAIQYIGDNPSNVGLPESQWFRWVDPEWEALQWGFRES</sequence>
<dbReference type="Proteomes" id="UP000007993">
    <property type="component" value="Unassembled WGS sequence"/>
</dbReference>
<proteinExistence type="predicted"/>
<dbReference type="PANTHER" id="PTHR36966">
    <property type="entry name" value="REP-ASSOCIATED TYROSINE TRANSPOSASE"/>
    <property type="match status" value="1"/>
</dbReference>
<dbReference type="GO" id="GO:0043565">
    <property type="term" value="F:sequence-specific DNA binding"/>
    <property type="evidence" value="ECO:0007669"/>
    <property type="project" value="TreeGrafter"/>
</dbReference>
<dbReference type="InterPro" id="IPR052715">
    <property type="entry name" value="RAYT_transposase"/>
</dbReference>
<accession>K5ED45</accession>
<feature type="domain" description="Transposase IS200-like" evidence="1">
    <location>
        <begin position="34"/>
        <end position="197"/>
    </location>
</feature>
<reference evidence="2 3" key="1">
    <citation type="journal article" date="2013" name="Mar. Genomics">
        <title>Expression of sulfatases in Rhodopirellula baltica and the diversity of sulfatases in the genus Rhodopirellula.</title>
        <authorList>
            <person name="Wegner C.E."/>
            <person name="Richter-Heitmann T."/>
            <person name="Klindworth A."/>
            <person name="Klockow C."/>
            <person name="Richter M."/>
            <person name="Achstetter T."/>
            <person name="Glockner F.O."/>
            <person name="Harder J."/>
        </authorList>
    </citation>
    <scope>NUCLEOTIDE SEQUENCE [LARGE SCALE GENOMIC DNA]</scope>
    <source>
        <strain evidence="2 3">SH28</strain>
    </source>
</reference>
<evidence type="ECO:0000313" key="2">
    <source>
        <dbReference type="EMBL" id="EKK03786.1"/>
    </source>
</evidence>
<dbReference type="Pfam" id="PF01797">
    <property type="entry name" value="Y1_Tnp"/>
    <property type="match status" value="1"/>
</dbReference>
<dbReference type="GO" id="GO:0004803">
    <property type="term" value="F:transposase activity"/>
    <property type="evidence" value="ECO:0007669"/>
    <property type="project" value="InterPro"/>
</dbReference>
<gene>
    <name evidence="2" type="ORF">RBSH_00915</name>
</gene>
<comment type="caution">
    <text evidence="2">The sequence shown here is derived from an EMBL/GenBank/DDBJ whole genome shotgun (WGS) entry which is preliminary data.</text>
</comment>
<protein>
    <submittedName>
        <fullName evidence="2">Protein containing DUF1568</fullName>
    </submittedName>
</protein>
<dbReference type="GO" id="GO:0006313">
    <property type="term" value="P:DNA transposition"/>
    <property type="evidence" value="ECO:0007669"/>
    <property type="project" value="InterPro"/>
</dbReference>
<dbReference type="EMBL" id="AMCW01000021">
    <property type="protein sequence ID" value="EKK03786.1"/>
    <property type="molecule type" value="Genomic_DNA"/>
</dbReference>
<dbReference type="AlphaFoldDB" id="K5ED45"/>
<dbReference type="InterPro" id="IPR002686">
    <property type="entry name" value="Transposase_17"/>
</dbReference>
<dbReference type="SUPFAM" id="SSF143422">
    <property type="entry name" value="Transposase IS200-like"/>
    <property type="match status" value="1"/>
</dbReference>
<dbReference type="Gene3D" id="3.30.70.1290">
    <property type="entry name" value="Transposase IS200-like"/>
    <property type="match status" value="1"/>
</dbReference>
<dbReference type="InterPro" id="IPR036515">
    <property type="entry name" value="Transposase_17_sf"/>
</dbReference>
<dbReference type="PATRIC" id="fig|993517.3.peg.998"/>
<organism evidence="2 3">
    <name type="scientific">Rhodopirellula baltica SH28</name>
    <dbReference type="NCBI Taxonomy" id="993517"/>
    <lineage>
        <taxon>Bacteria</taxon>
        <taxon>Pseudomonadati</taxon>
        <taxon>Planctomycetota</taxon>
        <taxon>Planctomycetia</taxon>
        <taxon>Pirellulales</taxon>
        <taxon>Pirellulaceae</taxon>
        <taxon>Rhodopirellula</taxon>
    </lineage>
</organism>
<dbReference type="SMART" id="SM01321">
    <property type="entry name" value="Y1_Tnp"/>
    <property type="match status" value="1"/>
</dbReference>
<evidence type="ECO:0000313" key="3">
    <source>
        <dbReference type="Proteomes" id="UP000007993"/>
    </source>
</evidence>
<name>K5ED45_RHOBT</name>